<evidence type="ECO:0000256" key="8">
    <source>
        <dbReference type="PROSITE-ProRule" id="PRU00124"/>
    </source>
</evidence>
<dbReference type="InterPro" id="IPR023415">
    <property type="entry name" value="LDLR_class-A_CS"/>
</dbReference>
<dbReference type="SUPFAM" id="SSF56436">
    <property type="entry name" value="C-type lectin-like"/>
    <property type="match status" value="1"/>
</dbReference>
<dbReference type="CDD" id="cd00037">
    <property type="entry name" value="CLECT"/>
    <property type="match status" value="1"/>
</dbReference>
<dbReference type="PANTHER" id="PTHR24270:SF62">
    <property type="entry name" value="LOW-DENSITY LIPOPROTEIN RECEPTOR-RELATED PROTEIN 2"/>
    <property type="match status" value="1"/>
</dbReference>
<sequence length="999" mass="114721">MIFLEYFILVTFLALDVRRHFHFRFCDASTEHGNSKVAFTSNNLTHVLDDNTGYRNDDHLSTNVSPSFQPFDFKLDSSLVRNSHTDLWKLLSTKYPTTLDHNWNIYDSSVRRDEQDRPETIYEVNETHCVTQKMITFSGQTGVIHGLINRNLDCTLRIVVPESKYVEVRLDYSRELEEVIITTSEDEEFSDPTTTLTFVSFERLFPLLLGGSNQIFFQIRTVNAIIEFKIRFTANDEDFRMMLPLVSTSPTSGYVTTWGFDENRRHPCFMNASRTVHVPPNHVVMVSFYIDIHSYERMNLCSMISIQLYEINHGNLSLKMEICYNSVVPTLVLIHSIQVRFYAHICFGRGFKMSFSFHTVNESPVKLDSGLWDCSVPHYSKFKQHLECNLEPECHGGEDEGPRCFFSSFACNGSVAVGNKCFSSFKSKGYSTWSSASRECRNRGGNLGNTKTKQERNAFNKMYHVEKAPFDMHVGLSTYDGTLPPQYKKVLVWSDGTVAYDYVYLAFSVGRISVSIYNTHCSVFSLHFDDFALQPCIQQFQEGIPLCEFYLPTLNVSKMSLQMSSFKNDHVTKTNNSLYVSCPDGHFTFDFLSCDQASHCGAQMSALHCLTWTRSRKSVLTNMFVCRDHSNSLPYSLVCDFRPDCLDESDERFCERDHHCDGFKCRNGQCIELSKRCNIDRDCWDASDEDCVTFQEWTVPRTPFHAPPAVIDFSQQDDIIYKELNSSDACPDTHFRCPPDGYCLPVYVRCNGVYDCPYHEDEEDCASYTCPGFYRCRASTVCVHVDHMCDGRPQCPQHDDELFCELTCPPWCVCQGWAFVCPTMFDTQKFPAMRYLDASGSGMSTTELLIKVFGSEQFHYIHNLTELDIRGTDMKIIPRETLSIKKTGNLRPDDHPEIVERKATRRLTLLLVTKTLSCSLMSFVGLTTHMGTSYSLEVLSVPALLVCPLNSFMNPVLYAVSVLREARRKLRRLRLLKMLKSRRMNMHKTLVFSVKIQHP</sequence>
<dbReference type="InterPro" id="IPR016186">
    <property type="entry name" value="C-type_lectin-like/link_sf"/>
</dbReference>
<keyword evidence="4" id="KW-0677">Repeat</keyword>
<feature type="disulfide bond" evidence="8">
    <location>
        <begin position="789"/>
        <end position="804"/>
    </location>
</feature>
<dbReference type="Proteomes" id="UP000245119">
    <property type="component" value="Linkage Group LG7"/>
</dbReference>
<dbReference type="PRINTS" id="PR00261">
    <property type="entry name" value="LDLRECEPTOR"/>
</dbReference>
<evidence type="ECO:0000256" key="6">
    <source>
        <dbReference type="ARBA" id="ARBA00023136"/>
    </source>
</evidence>
<evidence type="ECO:0000256" key="4">
    <source>
        <dbReference type="ARBA" id="ARBA00022737"/>
    </source>
</evidence>
<dbReference type="InterPro" id="IPR002172">
    <property type="entry name" value="LDrepeatLR_classA_rpt"/>
</dbReference>
<feature type="domain" description="C-type lectin" evidence="9">
    <location>
        <begin position="411"/>
        <end position="539"/>
    </location>
</feature>
<feature type="disulfide bond" evidence="8">
    <location>
        <begin position="770"/>
        <end position="782"/>
    </location>
</feature>
<dbReference type="SMART" id="SM00034">
    <property type="entry name" value="CLECT"/>
    <property type="match status" value="1"/>
</dbReference>
<gene>
    <name evidence="10" type="ORF">C0Q70_12309</name>
</gene>
<dbReference type="InterPro" id="IPR016187">
    <property type="entry name" value="CTDL_fold"/>
</dbReference>
<dbReference type="GO" id="GO:0005886">
    <property type="term" value="C:plasma membrane"/>
    <property type="evidence" value="ECO:0007669"/>
    <property type="project" value="TreeGrafter"/>
</dbReference>
<dbReference type="SMART" id="SM00192">
    <property type="entry name" value="LDLa"/>
    <property type="match status" value="4"/>
</dbReference>
<proteinExistence type="predicted"/>
<keyword evidence="5" id="KW-1133">Transmembrane helix</keyword>
<dbReference type="SUPFAM" id="SSF57424">
    <property type="entry name" value="LDL receptor-like module"/>
    <property type="match status" value="4"/>
</dbReference>
<dbReference type="GO" id="GO:0016192">
    <property type="term" value="P:vesicle-mediated transport"/>
    <property type="evidence" value="ECO:0007669"/>
    <property type="project" value="UniProtKB-ARBA"/>
</dbReference>
<accession>A0A2T7P165</accession>
<feature type="disulfide bond" evidence="8">
    <location>
        <begin position="665"/>
        <end position="683"/>
    </location>
</feature>
<comment type="caution">
    <text evidence="8">Lacks conserved residue(s) required for the propagation of feature annotation.</text>
</comment>
<evidence type="ECO:0000256" key="7">
    <source>
        <dbReference type="ARBA" id="ARBA00023157"/>
    </source>
</evidence>
<evidence type="ECO:0000313" key="11">
    <source>
        <dbReference type="Proteomes" id="UP000245119"/>
    </source>
</evidence>
<keyword evidence="11" id="KW-1185">Reference proteome</keyword>
<dbReference type="PANTHER" id="PTHR24270">
    <property type="entry name" value="LOW-DENSITY LIPOPROTEIN RECEPTOR-RELATED"/>
    <property type="match status" value="1"/>
</dbReference>
<organism evidence="10 11">
    <name type="scientific">Pomacea canaliculata</name>
    <name type="common">Golden apple snail</name>
    <dbReference type="NCBI Taxonomy" id="400727"/>
    <lineage>
        <taxon>Eukaryota</taxon>
        <taxon>Metazoa</taxon>
        <taxon>Spiralia</taxon>
        <taxon>Lophotrochozoa</taxon>
        <taxon>Mollusca</taxon>
        <taxon>Gastropoda</taxon>
        <taxon>Caenogastropoda</taxon>
        <taxon>Architaenioglossa</taxon>
        <taxon>Ampullarioidea</taxon>
        <taxon>Ampullariidae</taxon>
        <taxon>Pomacea</taxon>
    </lineage>
</organism>
<dbReference type="InterPro" id="IPR001304">
    <property type="entry name" value="C-type_lectin-like"/>
</dbReference>
<dbReference type="InterPro" id="IPR050685">
    <property type="entry name" value="LDLR"/>
</dbReference>
<feature type="disulfide bond" evidence="8">
    <location>
        <begin position="750"/>
        <end position="765"/>
    </location>
</feature>
<dbReference type="EMBL" id="PZQS01000007">
    <property type="protein sequence ID" value="PVD27155.1"/>
    <property type="molecule type" value="Genomic_DNA"/>
</dbReference>
<comment type="subcellular location">
    <subcellularLocation>
        <location evidence="2">Endomembrane system</location>
    </subcellularLocation>
    <subcellularLocation>
        <location evidence="1">Membrane</location>
        <topology evidence="1">Single-pass membrane protein</topology>
    </subcellularLocation>
</comment>
<dbReference type="CDD" id="cd00112">
    <property type="entry name" value="LDLa"/>
    <property type="match status" value="3"/>
</dbReference>
<reference evidence="10 11" key="1">
    <citation type="submission" date="2018-04" db="EMBL/GenBank/DDBJ databases">
        <title>The genome of golden apple snail Pomacea canaliculata provides insight into stress tolerance and invasive adaptation.</title>
        <authorList>
            <person name="Liu C."/>
            <person name="Liu B."/>
            <person name="Ren Y."/>
            <person name="Zhang Y."/>
            <person name="Wang H."/>
            <person name="Li S."/>
            <person name="Jiang F."/>
            <person name="Yin L."/>
            <person name="Zhang G."/>
            <person name="Qian W."/>
            <person name="Fan W."/>
        </authorList>
    </citation>
    <scope>NUCLEOTIDE SEQUENCE [LARGE SCALE GENOMIC DNA]</scope>
    <source>
        <strain evidence="10">SZHN2017</strain>
        <tissue evidence="10">Muscle</tissue>
    </source>
</reference>
<feature type="disulfide bond" evidence="8">
    <location>
        <begin position="639"/>
        <end position="654"/>
    </location>
</feature>
<dbReference type="Gene3D" id="4.10.400.10">
    <property type="entry name" value="Low-density Lipoprotein Receptor"/>
    <property type="match status" value="3"/>
</dbReference>
<evidence type="ECO:0000256" key="5">
    <source>
        <dbReference type="ARBA" id="ARBA00022989"/>
    </source>
</evidence>
<evidence type="ECO:0000313" key="10">
    <source>
        <dbReference type="EMBL" id="PVD27155.1"/>
    </source>
</evidence>
<comment type="caution">
    <text evidence="10">The sequence shown here is derived from an EMBL/GenBank/DDBJ whole genome shotgun (WGS) entry which is preliminary data.</text>
</comment>
<dbReference type="Gene3D" id="3.10.100.10">
    <property type="entry name" value="Mannose-Binding Protein A, subunit A"/>
    <property type="match status" value="1"/>
</dbReference>
<dbReference type="AlphaFoldDB" id="A0A2T7P165"/>
<evidence type="ECO:0000256" key="3">
    <source>
        <dbReference type="ARBA" id="ARBA00022692"/>
    </source>
</evidence>
<evidence type="ECO:0000256" key="2">
    <source>
        <dbReference type="ARBA" id="ARBA00004308"/>
    </source>
</evidence>
<protein>
    <recommendedName>
        <fullName evidence="9">C-type lectin domain-containing protein</fullName>
    </recommendedName>
</protein>
<name>A0A2T7P165_POMCA</name>
<keyword evidence="7 8" id="KW-1015">Disulfide bond</keyword>
<dbReference type="PROSITE" id="PS01209">
    <property type="entry name" value="LDLRA_1"/>
    <property type="match status" value="1"/>
</dbReference>
<dbReference type="GO" id="GO:0012505">
    <property type="term" value="C:endomembrane system"/>
    <property type="evidence" value="ECO:0007669"/>
    <property type="project" value="UniProtKB-SubCell"/>
</dbReference>
<dbReference type="Pfam" id="PF00057">
    <property type="entry name" value="Ldl_recept_a"/>
    <property type="match status" value="1"/>
</dbReference>
<keyword evidence="3" id="KW-0812">Transmembrane</keyword>
<dbReference type="InterPro" id="IPR036055">
    <property type="entry name" value="LDL_receptor-like_sf"/>
</dbReference>
<evidence type="ECO:0000256" key="1">
    <source>
        <dbReference type="ARBA" id="ARBA00004167"/>
    </source>
</evidence>
<dbReference type="OrthoDB" id="6054493at2759"/>
<evidence type="ECO:0000259" key="9">
    <source>
        <dbReference type="SMART" id="SM00034"/>
    </source>
</evidence>
<keyword evidence="6" id="KW-0472">Membrane</keyword>
<dbReference type="PROSITE" id="PS50068">
    <property type="entry name" value="LDLRA_2"/>
    <property type="match status" value="4"/>
</dbReference>